<reference evidence="6" key="1">
    <citation type="submission" date="2020-09" db="EMBL/GenBank/DDBJ databases">
        <title>Hoyosella lacisalsi sp. nov., a halotolerant actinobacterium isolated from soil of Lake Gudzhirganskoe.</title>
        <authorList>
            <person name="Yang Q."/>
            <person name="Guo P.Y."/>
            <person name="Liu S.W."/>
            <person name="Li F.N."/>
            <person name="Sun C.H."/>
        </authorList>
    </citation>
    <scope>NUCLEOTIDE SEQUENCE</scope>
    <source>
        <strain evidence="6">G463</strain>
    </source>
</reference>
<keyword evidence="3" id="KW-0378">Hydrolase</keyword>
<dbReference type="InterPro" id="IPR011059">
    <property type="entry name" value="Metal-dep_hydrolase_composite"/>
</dbReference>
<dbReference type="GO" id="GO:0046098">
    <property type="term" value="P:guanine metabolic process"/>
    <property type="evidence" value="ECO:0007669"/>
    <property type="project" value="TreeGrafter"/>
</dbReference>
<proteinExistence type="predicted"/>
<dbReference type="InterPro" id="IPR032466">
    <property type="entry name" value="Metal_Hydrolase"/>
</dbReference>
<keyword evidence="2" id="KW-0479">Metal-binding</keyword>
<dbReference type="PANTHER" id="PTHR11271:SF6">
    <property type="entry name" value="GUANINE DEAMINASE"/>
    <property type="match status" value="1"/>
</dbReference>
<dbReference type="Gene3D" id="3.20.20.140">
    <property type="entry name" value="Metal-dependent hydrolases"/>
    <property type="match status" value="1"/>
</dbReference>
<dbReference type="GO" id="GO:0005829">
    <property type="term" value="C:cytosol"/>
    <property type="evidence" value="ECO:0007669"/>
    <property type="project" value="TreeGrafter"/>
</dbReference>
<evidence type="ECO:0000256" key="2">
    <source>
        <dbReference type="ARBA" id="ARBA00022723"/>
    </source>
</evidence>
<dbReference type="InterPro" id="IPR051607">
    <property type="entry name" value="Metallo-dep_hydrolases"/>
</dbReference>
<keyword evidence="4" id="KW-0862">Zinc</keyword>
<dbReference type="PANTHER" id="PTHR11271">
    <property type="entry name" value="GUANINE DEAMINASE"/>
    <property type="match status" value="1"/>
</dbReference>
<dbReference type="Proteomes" id="UP000642993">
    <property type="component" value="Unassembled WGS sequence"/>
</dbReference>
<evidence type="ECO:0000313" key="7">
    <source>
        <dbReference type="Proteomes" id="UP000642993"/>
    </source>
</evidence>
<dbReference type="SUPFAM" id="SSF51556">
    <property type="entry name" value="Metallo-dependent hydrolases"/>
    <property type="match status" value="1"/>
</dbReference>
<accession>A0A927PN23</accession>
<evidence type="ECO:0000256" key="4">
    <source>
        <dbReference type="ARBA" id="ARBA00022833"/>
    </source>
</evidence>
<sequence>MSHYTLVTFRAQWWSSSCARVCDVLLYRGHVLHIAGSPDVDHARDALVSEPDGALVVDDSGRIAYSGPFGGIPRELAGTPVVDRRGCLLLPGFVDAHLHFPQVYTTDAHGGGTLLSWLDRCVFPAEACFADAGFAREAAREFCAARIAAGTTAAMVFGSAFPVAQDALFEETARAGLRIVSGRGVQTRGPASAGPLITGEAEAERLCRAEIARWHCADDPGRPDRAMLQVALVPRFALSVTRETFGWMGELHREHRSSGVYFHTHLSENDAPGVGEIDSVLRDFGTDSYLDAYDGRFGPGGELAGESLLGRRSILAHAVHCTDNELDRIATARASVAHCPTSQLFLGSGTMPWKRMAARGITVALGSDVGAGDEWLVSRVANDCFKVHMSTSADRAVSLEPAALLFSSTLAGARALDLEESFGNLDAGKDADFLVVDPSSWPPLARSVASASGPDSLAFAVMMALREPAIAEVFVRGRRVSA</sequence>
<evidence type="ECO:0000313" key="6">
    <source>
        <dbReference type="EMBL" id="MBD8507141.1"/>
    </source>
</evidence>
<gene>
    <name evidence="6" type="ORF">HT102_11635</name>
</gene>
<comment type="cofactor">
    <cofactor evidence="1">
        <name>Zn(2+)</name>
        <dbReference type="ChEBI" id="CHEBI:29105"/>
    </cofactor>
</comment>
<dbReference type="InterPro" id="IPR006680">
    <property type="entry name" value="Amidohydro-rel"/>
</dbReference>
<keyword evidence="7" id="KW-1185">Reference proteome</keyword>
<organism evidence="6 7">
    <name type="scientific">Lolliginicoccus lacisalsi</name>
    <dbReference type="NCBI Taxonomy" id="2742202"/>
    <lineage>
        <taxon>Bacteria</taxon>
        <taxon>Bacillati</taxon>
        <taxon>Actinomycetota</taxon>
        <taxon>Actinomycetes</taxon>
        <taxon>Mycobacteriales</taxon>
        <taxon>Hoyosellaceae</taxon>
        <taxon>Lolliginicoccus</taxon>
    </lineage>
</organism>
<dbReference type="GO" id="GO:0008892">
    <property type="term" value="F:guanine deaminase activity"/>
    <property type="evidence" value="ECO:0007669"/>
    <property type="project" value="TreeGrafter"/>
</dbReference>
<dbReference type="GO" id="GO:0008270">
    <property type="term" value="F:zinc ion binding"/>
    <property type="evidence" value="ECO:0007669"/>
    <property type="project" value="TreeGrafter"/>
</dbReference>
<evidence type="ECO:0000256" key="1">
    <source>
        <dbReference type="ARBA" id="ARBA00001947"/>
    </source>
</evidence>
<comment type="caution">
    <text evidence="6">The sequence shown here is derived from an EMBL/GenBank/DDBJ whole genome shotgun (WGS) entry which is preliminary data.</text>
</comment>
<name>A0A927PN23_9ACTN</name>
<dbReference type="AlphaFoldDB" id="A0A927PN23"/>
<dbReference type="Pfam" id="PF01979">
    <property type="entry name" value="Amidohydro_1"/>
    <property type="match status" value="1"/>
</dbReference>
<evidence type="ECO:0000256" key="3">
    <source>
        <dbReference type="ARBA" id="ARBA00022801"/>
    </source>
</evidence>
<protein>
    <submittedName>
        <fullName evidence="6">Amidohydrolase family protein</fullName>
    </submittedName>
</protein>
<feature type="domain" description="Amidohydrolase-related" evidence="5">
    <location>
        <begin position="89"/>
        <end position="480"/>
    </location>
</feature>
<dbReference type="SUPFAM" id="SSF51338">
    <property type="entry name" value="Composite domain of metallo-dependent hydrolases"/>
    <property type="match status" value="2"/>
</dbReference>
<evidence type="ECO:0000259" key="5">
    <source>
        <dbReference type="Pfam" id="PF01979"/>
    </source>
</evidence>
<dbReference type="Gene3D" id="2.30.40.10">
    <property type="entry name" value="Urease, subunit C, domain 1"/>
    <property type="match status" value="1"/>
</dbReference>
<dbReference type="EMBL" id="JACYWE010000006">
    <property type="protein sequence ID" value="MBD8507141.1"/>
    <property type="molecule type" value="Genomic_DNA"/>
</dbReference>